<dbReference type="GO" id="GO:0004377">
    <property type="term" value="F:GDP-Man:Man(3)GlcNAc(2)-PP-Dol alpha-1,2-mannosyltransferase activity"/>
    <property type="evidence" value="ECO:0007669"/>
    <property type="project" value="InterPro"/>
</dbReference>
<evidence type="ECO:0000313" key="5">
    <source>
        <dbReference type="Proteomes" id="UP000050515"/>
    </source>
</evidence>
<organism evidence="3 4">
    <name type="scientific">Acidiplasma aeolicum</name>
    <dbReference type="NCBI Taxonomy" id="507754"/>
    <lineage>
        <taxon>Archaea</taxon>
        <taxon>Methanobacteriati</taxon>
        <taxon>Thermoplasmatota</taxon>
        <taxon>Thermoplasmata</taxon>
        <taxon>Thermoplasmatales</taxon>
        <taxon>Ferroplasmaceae</taxon>
        <taxon>Acidiplasma</taxon>
    </lineage>
</organism>
<feature type="domain" description="Glycosyl transferase family 1" evidence="1">
    <location>
        <begin position="184"/>
        <end position="311"/>
    </location>
</feature>
<dbReference type="RefSeq" id="WP_048102240.1">
    <property type="nucleotide sequence ID" value="NZ_LKBG01000257.1"/>
</dbReference>
<reference evidence="2 5" key="1">
    <citation type="submission" date="2015-09" db="EMBL/GenBank/DDBJ databases">
        <title>Draft genome sequence of Acidiplasma aeolicum DSM 18409.</title>
        <authorList>
            <person name="Hemp J."/>
        </authorList>
    </citation>
    <scope>NUCLEOTIDE SEQUENCE [LARGE SCALE GENOMIC DNA]</scope>
    <source>
        <strain evidence="2 5">V</strain>
    </source>
</reference>
<dbReference type="InterPro" id="IPR038013">
    <property type="entry name" value="ALG11"/>
</dbReference>
<dbReference type="PATRIC" id="fig|507754.4.peg.1553"/>
<dbReference type="PANTHER" id="PTHR45919:SF1">
    <property type="entry name" value="GDP-MAN:MAN(3)GLCNAC(2)-PP-DOL ALPHA-1,2-MANNOSYLTRANSFERASE"/>
    <property type="match status" value="1"/>
</dbReference>
<dbReference type="EMBL" id="LKBG01000257">
    <property type="protein sequence ID" value="KQB34081.1"/>
    <property type="molecule type" value="Genomic_DNA"/>
</dbReference>
<evidence type="ECO:0000313" key="4">
    <source>
        <dbReference type="Proteomes" id="UP000050320"/>
    </source>
</evidence>
<dbReference type="GeneID" id="84221447"/>
<evidence type="ECO:0000313" key="3">
    <source>
        <dbReference type="EMBL" id="KQB34081.1"/>
    </source>
</evidence>
<evidence type="ECO:0000259" key="1">
    <source>
        <dbReference type="Pfam" id="PF00534"/>
    </source>
</evidence>
<gene>
    <name evidence="3" type="ORF">AOG54_05725</name>
    <name evidence="2" type="ORF">SE19_07170</name>
</gene>
<dbReference type="Proteomes" id="UP000050320">
    <property type="component" value="Unassembled WGS sequence"/>
</dbReference>
<accession>A0A0Q0VS25</accession>
<dbReference type="PANTHER" id="PTHR45919">
    <property type="entry name" value="GDP-MAN:MAN(3)GLCNAC(2)-PP-DOL ALPHA-1,2-MANNOSYLTRANSFERASE"/>
    <property type="match status" value="1"/>
</dbReference>
<dbReference type="AlphaFoldDB" id="A0A0Q0VS25"/>
<dbReference type="Gene3D" id="3.40.50.2000">
    <property type="entry name" value="Glycogen Phosphorylase B"/>
    <property type="match status" value="1"/>
</dbReference>
<keyword evidence="3" id="KW-0808">Transferase</keyword>
<protein>
    <submittedName>
        <fullName evidence="3">Glycosyl transferase</fullName>
    </submittedName>
</protein>
<dbReference type="EMBL" id="LJCQ01000311">
    <property type="protein sequence ID" value="KPV46071.1"/>
    <property type="molecule type" value="Genomic_DNA"/>
</dbReference>
<keyword evidence="4" id="KW-1185">Reference proteome</keyword>
<name>A0A0Q0VS25_9ARCH</name>
<dbReference type="SUPFAM" id="SSF53756">
    <property type="entry name" value="UDP-Glycosyltransferase/glycogen phosphorylase"/>
    <property type="match status" value="1"/>
</dbReference>
<reference evidence="3 4" key="2">
    <citation type="submission" date="2015-09" db="EMBL/GenBank/DDBJ databases">
        <title>Heavy metals and arsenic resistance mechanisms in polyextremophilic archaea of the family Ferroplasmaceae.</title>
        <authorList>
            <person name="Bulaev A.G."/>
            <person name="Kanygina A.V."/>
        </authorList>
    </citation>
    <scope>NUCLEOTIDE SEQUENCE [LARGE SCALE GENOMIC DNA]</scope>
    <source>
        <strain evidence="3 4">VT</strain>
    </source>
</reference>
<dbReference type="Proteomes" id="UP000050515">
    <property type="component" value="Unassembled WGS sequence"/>
</dbReference>
<dbReference type="InterPro" id="IPR001296">
    <property type="entry name" value="Glyco_trans_1"/>
</dbReference>
<evidence type="ECO:0000313" key="2">
    <source>
        <dbReference type="EMBL" id="KPV46071.1"/>
    </source>
</evidence>
<sequence length="356" mass="41396">MEIKKAMVIDEFSRIGGGQVFANILINFLVKNQYQTFVESDRYATYLNAENIIKTPYKYYENIPFFKLYYYALKTKRFMKDNNKGFQLIINNHPNVFLYKGNINVMHGFSFLDPIIDSTGQIINKTMLFIIKTLGIYKLYNKSNFMYNSIYTENLAKNLFPVLGIKPSKARVIYIPVENHNIDLSIKQKNRVISIGRIHPDKHYEYVFEIARHLKNYDFTIAGAVNKGMEAYYKSLLSVKPNNVNIIPNIDNDTKIELYRKSSIYLHLNPKENYGISVLEAMSYGLIPVVPESGGPWIDIVSRGKFGYSYKNIYECPDIIKGINYEDAKNIHESVNRFSQKNFEESMLNFINDVIN</sequence>
<dbReference type="Pfam" id="PF00534">
    <property type="entry name" value="Glycos_transf_1"/>
    <property type="match status" value="1"/>
</dbReference>
<dbReference type="OrthoDB" id="132546at2157"/>
<comment type="caution">
    <text evidence="3">The sequence shown here is derived from an EMBL/GenBank/DDBJ whole genome shotgun (WGS) entry which is preliminary data.</text>
</comment>
<proteinExistence type="predicted"/>
<dbReference type="GO" id="GO:0016020">
    <property type="term" value="C:membrane"/>
    <property type="evidence" value="ECO:0007669"/>
    <property type="project" value="TreeGrafter"/>
</dbReference>
<dbReference type="GO" id="GO:0006487">
    <property type="term" value="P:protein N-linked glycosylation"/>
    <property type="evidence" value="ECO:0007669"/>
    <property type="project" value="TreeGrafter"/>
</dbReference>